<keyword evidence="2" id="KW-1185">Reference proteome</keyword>
<organism evidence="1 2">
    <name type="scientific">Thiospirochaeta perfilievii</name>
    <dbReference type="NCBI Taxonomy" id="252967"/>
    <lineage>
        <taxon>Bacteria</taxon>
        <taxon>Pseudomonadati</taxon>
        <taxon>Spirochaetota</taxon>
        <taxon>Spirochaetia</taxon>
        <taxon>Spirochaetales</taxon>
        <taxon>Spirochaetaceae</taxon>
        <taxon>Thiospirochaeta</taxon>
    </lineage>
</organism>
<protein>
    <submittedName>
        <fullName evidence="1">Uncharacterized protein</fullName>
    </submittedName>
</protein>
<evidence type="ECO:0000313" key="2">
    <source>
        <dbReference type="Proteomes" id="UP000323824"/>
    </source>
</evidence>
<dbReference type="EMBL" id="CP035807">
    <property type="protein sequence ID" value="QEN03762.1"/>
    <property type="molecule type" value="Genomic_DNA"/>
</dbReference>
<dbReference type="RefSeq" id="WP_149567020.1">
    <property type="nucleotide sequence ID" value="NZ_CP035807.1"/>
</dbReference>
<dbReference type="Proteomes" id="UP000323824">
    <property type="component" value="Chromosome"/>
</dbReference>
<reference evidence="1 2" key="1">
    <citation type="submission" date="2019-02" db="EMBL/GenBank/DDBJ databases">
        <authorList>
            <person name="Fomenkov A."/>
            <person name="Dubinina G."/>
            <person name="Grabovich M."/>
            <person name="Vincze T."/>
            <person name="Roberts R.J."/>
        </authorList>
    </citation>
    <scope>NUCLEOTIDE SEQUENCE [LARGE SCALE GENOMIC DNA]</scope>
    <source>
        <strain evidence="1 2">P</strain>
    </source>
</reference>
<sequence>MKVNFSDFTKKRAVHNYILDNSVKKVVKTESRLLDENGVVTEHSQDFIENCGDVKYYFQNDEILEINRINSVAIFIKGNNNRILLDSNETDDFEEEFIQMLNSELGLNFELEFLYFQKNLTGHLTTDKLKKLNKDLDLLTKEYGLKISN</sequence>
<reference evidence="1 2" key="2">
    <citation type="submission" date="2019-09" db="EMBL/GenBank/DDBJ databases">
        <title>Complete Genome Sequence and Methylome Analysis of free living Spirochaetas.</title>
        <authorList>
            <person name="Leshcheva N."/>
            <person name="Mikheeva N."/>
        </authorList>
    </citation>
    <scope>NUCLEOTIDE SEQUENCE [LARGE SCALE GENOMIC DNA]</scope>
    <source>
        <strain evidence="1 2">P</strain>
    </source>
</reference>
<name>A0A5C1QC18_9SPIO</name>
<proteinExistence type="predicted"/>
<dbReference type="KEGG" id="sper:EW093_03285"/>
<dbReference type="AlphaFoldDB" id="A0A5C1QC18"/>
<gene>
    <name evidence="1" type="ORF">EW093_03285</name>
</gene>
<accession>A0A5C1QC18</accession>
<evidence type="ECO:0000313" key="1">
    <source>
        <dbReference type="EMBL" id="QEN03762.1"/>
    </source>
</evidence>